<comment type="similarity">
    <text evidence="2">Belongs to the asparagine synthetase family.</text>
</comment>
<dbReference type="PIRSF" id="PIRSF001589">
    <property type="entry name" value="Asn_synthetase_glu-h"/>
    <property type="match status" value="1"/>
</dbReference>
<dbReference type="SUPFAM" id="SSF52402">
    <property type="entry name" value="Adenine nucleotide alpha hydrolases-like"/>
    <property type="match status" value="1"/>
</dbReference>
<dbReference type="InterPro" id="IPR033738">
    <property type="entry name" value="AsnB_N"/>
</dbReference>
<comment type="catalytic activity">
    <reaction evidence="8">
        <text>L-aspartate + L-glutamine + ATP + H2O = L-asparagine + L-glutamate + AMP + diphosphate + H(+)</text>
        <dbReference type="Rhea" id="RHEA:12228"/>
        <dbReference type="ChEBI" id="CHEBI:15377"/>
        <dbReference type="ChEBI" id="CHEBI:15378"/>
        <dbReference type="ChEBI" id="CHEBI:29985"/>
        <dbReference type="ChEBI" id="CHEBI:29991"/>
        <dbReference type="ChEBI" id="CHEBI:30616"/>
        <dbReference type="ChEBI" id="CHEBI:33019"/>
        <dbReference type="ChEBI" id="CHEBI:58048"/>
        <dbReference type="ChEBI" id="CHEBI:58359"/>
        <dbReference type="ChEBI" id="CHEBI:456215"/>
        <dbReference type="EC" id="6.3.5.4"/>
    </reaction>
</comment>
<feature type="binding site" evidence="9">
    <location>
        <position position="100"/>
    </location>
    <ligand>
        <name>L-glutamine</name>
        <dbReference type="ChEBI" id="CHEBI:58359"/>
    </ligand>
</feature>
<dbReference type="Gene3D" id="3.60.20.10">
    <property type="entry name" value="Glutamine Phosphoribosylpyrophosphate, subunit 1, domain 1"/>
    <property type="match status" value="1"/>
</dbReference>
<dbReference type="Pfam" id="PF13537">
    <property type="entry name" value="GATase_7"/>
    <property type="match status" value="1"/>
</dbReference>
<evidence type="ECO:0000313" key="11">
    <source>
        <dbReference type="EMBL" id="MDO7788448.1"/>
    </source>
</evidence>
<dbReference type="Proteomes" id="UP001172911">
    <property type="component" value="Unassembled WGS sequence"/>
</dbReference>
<dbReference type="PANTHER" id="PTHR43284">
    <property type="entry name" value="ASPARAGINE SYNTHETASE (GLUTAMINE-HYDROLYZING)"/>
    <property type="match status" value="1"/>
</dbReference>
<dbReference type="InterPro" id="IPR017932">
    <property type="entry name" value="GATase_2_dom"/>
</dbReference>
<feature type="domain" description="Glutamine amidotransferase type-2" evidence="10">
    <location>
        <begin position="5"/>
        <end position="217"/>
    </location>
</feature>
<dbReference type="InterPro" id="IPR014729">
    <property type="entry name" value="Rossmann-like_a/b/a_fold"/>
</dbReference>
<dbReference type="AlphaFoldDB" id="A0AAW7ZGC6"/>
<dbReference type="EMBL" id="JARPTC010000021">
    <property type="protein sequence ID" value="MDO7788448.1"/>
    <property type="molecule type" value="Genomic_DNA"/>
</dbReference>
<evidence type="ECO:0000256" key="3">
    <source>
        <dbReference type="ARBA" id="ARBA00012737"/>
    </source>
</evidence>
<dbReference type="InterPro" id="IPR006426">
    <property type="entry name" value="Asn_synth_AEB"/>
</dbReference>
<evidence type="ECO:0000256" key="5">
    <source>
        <dbReference type="ARBA" id="ARBA00022840"/>
    </source>
</evidence>
<dbReference type="PROSITE" id="PS51278">
    <property type="entry name" value="GATASE_TYPE_2"/>
    <property type="match status" value="1"/>
</dbReference>
<keyword evidence="4 9" id="KW-0547">Nucleotide-binding</keyword>
<protein>
    <recommendedName>
        <fullName evidence="3">asparagine synthase (glutamine-hydrolyzing)</fullName>
        <ecNumber evidence="3">6.3.5.4</ecNumber>
    </recommendedName>
</protein>
<keyword evidence="7" id="KW-0315">Glutamine amidotransferase</keyword>
<comment type="caution">
    <text evidence="11">The sequence shown here is derived from an EMBL/GenBank/DDBJ whole genome shotgun (WGS) entry which is preliminary data.</text>
</comment>
<organism evidence="11 12">
    <name type="scientific">Desulforamulus aquiferis</name>
    <dbReference type="NCBI Taxonomy" id="1397668"/>
    <lineage>
        <taxon>Bacteria</taxon>
        <taxon>Bacillati</taxon>
        <taxon>Bacillota</taxon>
        <taxon>Clostridia</taxon>
        <taxon>Eubacteriales</taxon>
        <taxon>Peptococcaceae</taxon>
        <taxon>Desulforamulus</taxon>
    </lineage>
</organism>
<keyword evidence="6" id="KW-0061">Asparagine biosynthesis</keyword>
<reference evidence="11" key="1">
    <citation type="journal article" date="2023" name="J. Hazard. Mater.">
        <title>Anaerobic biodegradation of pyrene and benzo[a]pyrene by a new sulfate-reducing Desulforamulus aquiferis strain DSA.</title>
        <authorList>
            <person name="Zhang Z."/>
            <person name="Sun J."/>
            <person name="Gong X."/>
            <person name="Wang C."/>
            <person name="Wang H."/>
        </authorList>
    </citation>
    <scope>NUCLEOTIDE SEQUENCE</scope>
    <source>
        <strain evidence="11">DSA</strain>
    </source>
</reference>
<dbReference type="Pfam" id="PF00733">
    <property type="entry name" value="Asn_synthase"/>
    <property type="match status" value="1"/>
</dbReference>
<dbReference type="CDD" id="cd00712">
    <property type="entry name" value="AsnB"/>
    <property type="match status" value="1"/>
</dbReference>
<dbReference type="GO" id="GO:0004066">
    <property type="term" value="F:asparagine synthase (glutamine-hydrolyzing) activity"/>
    <property type="evidence" value="ECO:0007669"/>
    <property type="project" value="UniProtKB-EC"/>
</dbReference>
<evidence type="ECO:0000259" key="10">
    <source>
        <dbReference type="PROSITE" id="PS51278"/>
    </source>
</evidence>
<dbReference type="PANTHER" id="PTHR43284:SF1">
    <property type="entry name" value="ASPARAGINE SYNTHETASE"/>
    <property type="match status" value="1"/>
</dbReference>
<dbReference type="InterPro" id="IPR001962">
    <property type="entry name" value="Asn_synthase"/>
</dbReference>
<dbReference type="GO" id="GO:0005524">
    <property type="term" value="F:ATP binding"/>
    <property type="evidence" value="ECO:0007669"/>
    <property type="project" value="UniProtKB-KW"/>
</dbReference>
<dbReference type="Gene3D" id="3.40.50.620">
    <property type="entry name" value="HUPs"/>
    <property type="match status" value="2"/>
</dbReference>
<evidence type="ECO:0000256" key="7">
    <source>
        <dbReference type="ARBA" id="ARBA00022962"/>
    </source>
</evidence>
<dbReference type="EC" id="6.3.5.4" evidence="3"/>
<evidence type="ECO:0000256" key="9">
    <source>
        <dbReference type="PIRSR" id="PIRSR001589-2"/>
    </source>
</evidence>
<keyword evidence="12" id="KW-1185">Reference proteome</keyword>
<dbReference type="GO" id="GO:0006529">
    <property type="term" value="P:asparagine biosynthetic process"/>
    <property type="evidence" value="ECO:0007669"/>
    <property type="project" value="UniProtKB-KW"/>
</dbReference>
<sequence length="660" mass="75735">MSAICGVLYFNGRHVTQETSANMMREFEIYHADAVGTCQKEQIFLACHAQHITPESAQEILPYHDVLSGLIITADAIVDNRAELIHKLGIEHSFRKGMPDSKLILLAYLKWGHECPKHLVGDFSFAIWDERKQELFCAVDHTGTRTFYYFRSSTLFAFSTLIKPLFSLKEIPRKHNELWLADFLAMPCQNHQLDPELTPYQNIRLLPAGHSLIVNPSRSTKKIYWQVEKQQELKLKSNYEYEEAFREVLDEAVKCRLRSIRPIGVMLSGGLDSTSIACLAARELGLKGQRLQAFSAVPMASYRDWLPACIVADETPFIEAVREHAGNIDVTYCSSEGKHSLSDTDRLLASLEQPYKIFENLFWIESIFTEAQGRNVGVLLNGAAGNVTISWGRFEPYMITLLRTGQLYRLIRECWLVAKRFKRPHRVLLKMLWTLLPYNIKNMLSKFSYHKSQRELQALSLINPVFASQSSVDKRFHQFGYDKLFDKSTDSLEERKNRLNPAVFSHVGVISTKQSLTYQMARRDPTADKRVIEFCFSVPDNQYVQGGRGRSLLRRAMAGILPEKVLINERKRGRQSADWAQRLQPFWPELVAEVRKIGELATERSFLNISKIQDTINIVRTIPDDAADDPNLRMLIRSLIFSRFLRYEEVISNTNTSGQA</sequence>
<gene>
    <name evidence="11" type="ORF">P6N53_14565</name>
</gene>
<evidence type="ECO:0000256" key="2">
    <source>
        <dbReference type="ARBA" id="ARBA00005752"/>
    </source>
</evidence>
<evidence type="ECO:0000256" key="4">
    <source>
        <dbReference type="ARBA" id="ARBA00022741"/>
    </source>
</evidence>
<proteinExistence type="inferred from homology"/>
<keyword evidence="6" id="KW-0028">Amino-acid biosynthesis</keyword>
<evidence type="ECO:0000256" key="8">
    <source>
        <dbReference type="ARBA" id="ARBA00048741"/>
    </source>
</evidence>
<dbReference type="SUPFAM" id="SSF56235">
    <property type="entry name" value="N-terminal nucleophile aminohydrolases (Ntn hydrolases)"/>
    <property type="match status" value="1"/>
</dbReference>
<evidence type="ECO:0000256" key="6">
    <source>
        <dbReference type="ARBA" id="ARBA00022888"/>
    </source>
</evidence>
<dbReference type="InterPro" id="IPR051786">
    <property type="entry name" value="ASN_synthetase/amidase"/>
</dbReference>
<comment type="pathway">
    <text evidence="1">Amino-acid biosynthesis; L-asparagine biosynthesis; L-asparagine from L-aspartate (L-Gln route): step 1/1.</text>
</comment>
<dbReference type="InterPro" id="IPR029055">
    <property type="entry name" value="Ntn_hydrolases_N"/>
</dbReference>
<evidence type="ECO:0000256" key="1">
    <source>
        <dbReference type="ARBA" id="ARBA00005187"/>
    </source>
</evidence>
<keyword evidence="5 9" id="KW-0067">ATP-binding</keyword>
<reference evidence="11" key="2">
    <citation type="submission" date="2023-03" db="EMBL/GenBank/DDBJ databases">
        <authorList>
            <person name="Zhang Z."/>
        </authorList>
    </citation>
    <scope>NUCLEOTIDE SEQUENCE</scope>
    <source>
        <strain evidence="11">DSA</strain>
    </source>
</reference>
<name>A0AAW7ZGC6_9FIRM</name>
<accession>A0AAW7ZGC6</accession>
<evidence type="ECO:0000313" key="12">
    <source>
        <dbReference type="Proteomes" id="UP001172911"/>
    </source>
</evidence>
<dbReference type="RefSeq" id="WP_304544395.1">
    <property type="nucleotide sequence ID" value="NZ_JARPTC010000021.1"/>
</dbReference>